<reference evidence="4 5" key="1">
    <citation type="journal article" date="2021" name="ISME Commun">
        <title>Automated analysis of genomic sequences facilitates high-throughput and comprehensive description of bacteria.</title>
        <authorList>
            <person name="Hitch T.C.A."/>
        </authorList>
    </citation>
    <scope>NUCLEOTIDE SEQUENCE [LARGE SCALE GENOMIC DNA]</scope>
    <source>
        <strain evidence="4 5">H2_18</strain>
    </source>
</reference>
<feature type="transmembrane region" description="Helical" evidence="2">
    <location>
        <begin position="98"/>
        <end position="116"/>
    </location>
</feature>
<dbReference type="InterPro" id="IPR000045">
    <property type="entry name" value="Prepilin_IV_endopep_pep"/>
</dbReference>
<sequence length="143" mass="16190">MYEISQGICFIYLLILSFIDIKSRKIPVWTLIIGMMLSVIFQYMTGNTDYILVVLGGIIGAVFIITSKATKEKFGYGDSILIFILGIFLGFWNILYLLFIAFFVSAVYSIILLSIFRKGKKESFPFIPFLTIGYLGGVLFGKF</sequence>
<keyword evidence="2" id="KW-0812">Transmembrane</keyword>
<dbReference type="Proteomes" id="UP001652394">
    <property type="component" value="Unassembled WGS sequence"/>
</dbReference>
<dbReference type="PANTHER" id="PTHR30487">
    <property type="entry name" value="TYPE 4 PREPILIN-LIKE PROTEINS LEADER PEPTIDE-PROCESSING ENZYME"/>
    <property type="match status" value="1"/>
</dbReference>
<feature type="transmembrane region" description="Helical" evidence="2">
    <location>
        <begin position="123"/>
        <end position="141"/>
    </location>
</feature>
<feature type="transmembrane region" description="Helical" evidence="2">
    <location>
        <begin position="26"/>
        <end position="44"/>
    </location>
</feature>
<evidence type="ECO:0000256" key="1">
    <source>
        <dbReference type="ARBA" id="ARBA00005801"/>
    </source>
</evidence>
<dbReference type="InterPro" id="IPR050882">
    <property type="entry name" value="Prepilin_peptidase/N-MTase"/>
</dbReference>
<keyword evidence="5" id="KW-1185">Reference proteome</keyword>
<feature type="transmembrane region" description="Helical" evidence="2">
    <location>
        <begin position="50"/>
        <end position="67"/>
    </location>
</feature>
<dbReference type="RefSeq" id="WP_059067134.1">
    <property type="nucleotide sequence ID" value="NZ_JAOQJX010000021.1"/>
</dbReference>
<keyword evidence="2" id="KW-1133">Transmembrane helix</keyword>
<comment type="similarity">
    <text evidence="1">Belongs to the peptidase A24 family.</text>
</comment>
<proteinExistence type="inferred from homology"/>
<feature type="domain" description="Prepilin type IV endopeptidase peptidase" evidence="3">
    <location>
        <begin position="8"/>
        <end position="110"/>
    </location>
</feature>
<protein>
    <submittedName>
        <fullName evidence="4">A24 family peptidase</fullName>
    </submittedName>
</protein>
<keyword evidence="2" id="KW-0472">Membrane</keyword>
<evidence type="ECO:0000313" key="5">
    <source>
        <dbReference type="Proteomes" id="UP001652394"/>
    </source>
</evidence>
<gene>
    <name evidence="4" type="ORF">OCV51_12100</name>
</gene>
<dbReference type="EMBL" id="JAOQJX010000021">
    <property type="protein sequence ID" value="MCU6748389.1"/>
    <property type="molecule type" value="Genomic_DNA"/>
</dbReference>
<dbReference type="Gene3D" id="1.20.120.1220">
    <property type="match status" value="1"/>
</dbReference>
<evidence type="ECO:0000313" key="4">
    <source>
        <dbReference type="EMBL" id="MCU6748389.1"/>
    </source>
</evidence>
<evidence type="ECO:0000256" key="2">
    <source>
        <dbReference type="SAM" id="Phobius"/>
    </source>
</evidence>
<dbReference type="PANTHER" id="PTHR30487:SF0">
    <property type="entry name" value="PREPILIN LEADER PEPTIDASE_N-METHYLTRANSFERASE-RELATED"/>
    <property type="match status" value="1"/>
</dbReference>
<dbReference type="Pfam" id="PF01478">
    <property type="entry name" value="Peptidase_A24"/>
    <property type="match status" value="1"/>
</dbReference>
<accession>A0ABT2TFE0</accession>
<comment type="caution">
    <text evidence="4">The sequence shown here is derived from an EMBL/GenBank/DDBJ whole genome shotgun (WGS) entry which is preliminary data.</text>
</comment>
<feature type="transmembrane region" description="Helical" evidence="2">
    <location>
        <begin position="74"/>
        <end position="92"/>
    </location>
</feature>
<name>A0ABT2TFE0_9FIRM</name>
<evidence type="ECO:0000259" key="3">
    <source>
        <dbReference type="Pfam" id="PF01478"/>
    </source>
</evidence>
<organism evidence="4 5">
    <name type="scientific">Faecalicatena acetigenes</name>
    <dbReference type="NCBI Taxonomy" id="2981790"/>
    <lineage>
        <taxon>Bacteria</taxon>
        <taxon>Bacillati</taxon>
        <taxon>Bacillota</taxon>
        <taxon>Clostridia</taxon>
        <taxon>Lachnospirales</taxon>
        <taxon>Lachnospiraceae</taxon>
        <taxon>Faecalicatena</taxon>
    </lineage>
</organism>